<evidence type="ECO:0000313" key="1">
    <source>
        <dbReference type="Ensembl" id="ENSPCEP00000010830.1"/>
    </source>
</evidence>
<dbReference type="PANTHER" id="PTHR35348:SF1">
    <property type="entry name" value="TESTIS, PROSTATE AND PLACENTA-EXPRESSED PROTEIN"/>
    <property type="match status" value="1"/>
</dbReference>
<dbReference type="Proteomes" id="UP000694393">
    <property type="component" value="Unplaced"/>
</dbReference>
<dbReference type="Pfam" id="PF22574">
    <property type="entry name" value="SPMIP8"/>
    <property type="match status" value="1"/>
</dbReference>
<reference evidence="1" key="2">
    <citation type="submission" date="2025-09" db="UniProtKB">
        <authorList>
            <consortium name="Ensembl"/>
        </authorList>
    </citation>
    <scope>IDENTIFICATION</scope>
</reference>
<proteinExistence type="predicted"/>
<protein>
    <submittedName>
        <fullName evidence="1">Testis, prostate and placenta expressed</fullName>
    </submittedName>
</protein>
<organism evidence="1 2">
    <name type="scientific">Pelusios castaneus</name>
    <name type="common">West African mud turtle</name>
    <dbReference type="NCBI Taxonomy" id="367368"/>
    <lineage>
        <taxon>Eukaryota</taxon>
        <taxon>Metazoa</taxon>
        <taxon>Chordata</taxon>
        <taxon>Craniata</taxon>
        <taxon>Vertebrata</taxon>
        <taxon>Euteleostomi</taxon>
        <taxon>Archelosauria</taxon>
        <taxon>Testudinata</taxon>
        <taxon>Testudines</taxon>
        <taxon>Pleurodira</taxon>
        <taxon>Pelomedusidae</taxon>
        <taxon>Pelusios</taxon>
    </lineage>
</organism>
<evidence type="ECO:0000313" key="2">
    <source>
        <dbReference type="Proteomes" id="UP000694393"/>
    </source>
</evidence>
<name>A0A8C8VIM5_9SAUR</name>
<keyword evidence="2" id="KW-1185">Reference proteome</keyword>
<accession>A0A8C8VIM5</accession>
<dbReference type="InterPro" id="IPR034584">
    <property type="entry name" value="SPMIP8"/>
</dbReference>
<sequence length="234" mass="26202">TCIVCLPCSKDPVSFEGIEVDMEGPFTAMAQVIDLVPWAEDGHRVYTAPAVLLPLEPRTVMLAGVKHRLFHPDLPTLRRMDMDSAGCRLPDEHSRTTTTCTKGNVSTRFQYTLLGGSTGLWLGVTELGKSLTARYRAGKMAPLTPSINQEEWPSYTRAMDDWSRFVSSAGEFKLPSVNKKVLGFSSYAVRYLKPDVSQTWRYCLNQNPSLDRYGQKPIPHNSTTIFRSFGSAYR</sequence>
<dbReference type="AlphaFoldDB" id="A0A8C8VIM5"/>
<reference evidence="1" key="1">
    <citation type="submission" date="2025-08" db="UniProtKB">
        <authorList>
            <consortium name="Ensembl"/>
        </authorList>
    </citation>
    <scope>IDENTIFICATION</scope>
</reference>
<dbReference type="Ensembl" id="ENSPCET00000011187.1">
    <property type="protein sequence ID" value="ENSPCEP00000010830.1"/>
    <property type="gene ID" value="ENSPCEG00000007544.1"/>
</dbReference>
<dbReference type="PANTHER" id="PTHR35348">
    <property type="entry name" value="TESTIS, PROSTATE AND PLACENTA-EXPRESSED PROTEIN"/>
    <property type="match status" value="1"/>
</dbReference>